<sequence>MKTIKRLFGLTGACFALLTFGLISCSNDDAINGKGQIKLNITDAPIDQEGITGVFITFIGIEFQKDGGPWQTAEEFEGPVTINLLELQNGRTELMGDFSAGAGDYSGLRFMLDATERGKNASNPGCYIEYEDGRIEPLFVPSGAQTGYKAIGEFSVPLNGTVEITADFDLRKSVVKAGASGLYLLKPTIKVIVNNQAGGIKGNITNRDTESNYVVYAYESGTYTEAESADPVGEDVRFPNAKSNTGAEENGDYMLAFLAPMNYDLIVVAVNSEGTPTVVKIVPDITVNSREVTIVDITLEE</sequence>
<feature type="signal peptide" evidence="1">
    <location>
        <begin position="1"/>
        <end position="25"/>
    </location>
</feature>
<keyword evidence="1" id="KW-0732">Signal</keyword>
<feature type="chain" id="PRO_5015113789" evidence="1">
    <location>
        <begin position="26"/>
        <end position="301"/>
    </location>
</feature>
<dbReference type="PROSITE" id="PS51257">
    <property type="entry name" value="PROKAR_LIPOPROTEIN"/>
    <property type="match status" value="1"/>
</dbReference>
<keyword evidence="4" id="KW-1185">Reference proteome</keyword>
<dbReference type="Proteomes" id="UP000240708">
    <property type="component" value="Unassembled WGS sequence"/>
</dbReference>
<organism evidence="3 4">
    <name type="scientific">Cecembia rubra</name>
    <dbReference type="NCBI Taxonomy" id="1485585"/>
    <lineage>
        <taxon>Bacteria</taxon>
        <taxon>Pseudomonadati</taxon>
        <taxon>Bacteroidota</taxon>
        <taxon>Cytophagia</taxon>
        <taxon>Cytophagales</taxon>
        <taxon>Cyclobacteriaceae</taxon>
        <taxon>Cecembia</taxon>
    </lineage>
</organism>
<accession>A0A2P8E1K8</accession>
<dbReference type="OrthoDB" id="2111471at2"/>
<comment type="caution">
    <text evidence="3">The sequence shown here is derived from an EMBL/GenBank/DDBJ whole genome shotgun (WGS) entry which is preliminary data.</text>
</comment>
<feature type="domain" description="DUF4382" evidence="2">
    <location>
        <begin position="34"/>
        <end position="187"/>
    </location>
</feature>
<name>A0A2P8E1K8_9BACT</name>
<dbReference type="AlphaFoldDB" id="A0A2P8E1K8"/>
<dbReference type="InterPro" id="IPR025491">
    <property type="entry name" value="DUF4382"/>
</dbReference>
<evidence type="ECO:0000313" key="4">
    <source>
        <dbReference type="Proteomes" id="UP000240708"/>
    </source>
</evidence>
<evidence type="ECO:0000259" key="2">
    <source>
        <dbReference type="Pfam" id="PF14321"/>
    </source>
</evidence>
<evidence type="ECO:0000313" key="3">
    <source>
        <dbReference type="EMBL" id="PSL03342.1"/>
    </source>
</evidence>
<dbReference type="EMBL" id="PYGF01000007">
    <property type="protein sequence ID" value="PSL03342.1"/>
    <property type="molecule type" value="Genomic_DNA"/>
</dbReference>
<gene>
    <name evidence="3" type="ORF">CLV48_10760</name>
</gene>
<dbReference type="Pfam" id="PF14321">
    <property type="entry name" value="DUF4382"/>
    <property type="match status" value="1"/>
</dbReference>
<dbReference type="RefSeq" id="WP_106567730.1">
    <property type="nucleotide sequence ID" value="NZ_JAUVYL010000021.1"/>
</dbReference>
<protein>
    <submittedName>
        <fullName evidence="3">Uncharacterized protein DUF4382</fullName>
    </submittedName>
</protein>
<reference evidence="3 4" key="1">
    <citation type="submission" date="2018-03" db="EMBL/GenBank/DDBJ databases">
        <title>Genomic Encyclopedia of Archaeal and Bacterial Type Strains, Phase II (KMG-II): from individual species to whole genera.</title>
        <authorList>
            <person name="Goeker M."/>
        </authorList>
    </citation>
    <scope>NUCLEOTIDE SEQUENCE [LARGE SCALE GENOMIC DNA]</scope>
    <source>
        <strain evidence="3 4">DSM 28057</strain>
    </source>
</reference>
<evidence type="ECO:0000256" key="1">
    <source>
        <dbReference type="SAM" id="SignalP"/>
    </source>
</evidence>
<proteinExistence type="predicted"/>